<dbReference type="RefSeq" id="XP_033365674.1">
    <property type="nucleotide sequence ID" value="XM_033509783.1"/>
</dbReference>
<protein>
    <submittedName>
        <fullName evidence="3">DNA-directed RNA polymerase III subunit RPC5</fullName>
    </submittedName>
</protein>
<accession>A0A6J3LP03</accession>
<dbReference type="KEGG" id="bvk:117242820"/>
<keyword evidence="2" id="KW-1185">Reference proteome</keyword>
<gene>
    <name evidence="3" type="primary">LOC117242820</name>
</gene>
<dbReference type="PANTHER" id="PTHR12069:SF0">
    <property type="entry name" value="DNA-DIRECTED RNA POLYMERASE III SUBUNIT RPC5"/>
    <property type="match status" value="1"/>
</dbReference>
<sequence>MCSTSKMENENDPVVKEIPVFLSKTLADKLFIFQYPVRPSGEGYDNTTFLKTSIKPENQEVLIEVAIDTHSVNYDQSKGEQIAINADGDTNIDQEDDEKAFDSNLMDKTILQSSRALPNCSNYGIGIFQDGELHITPLKGIIQLRPEFNYLDKSDKRIRDDAKNMGEDYEEEDEGPKQVNVTFARQKPEFMKKIQEQSFQHYTKKSLEERWIRTNYVPVNGAQAELTRLEMFCSATDETVNTLNISTEQYLDLLAPRIKDESKSDIANPTTSLNYIRTLPLLDQVKILMKDAKVISFAQLKLILSPDQETTAVLKYLQQVAVLVQGNWVVSSELVYPKDSISSHNGIPAELMCRARDYVLLSFTEHEFLDRKTISSVIKLPADEIKEIFTNLAVHEPKKGWHLVIPPTKEFIERYPEIAQRQEMFWEAKRKHLREAMEVHNQIPQRQRRKSNRESIGSENEERNVGRGRKTLRDSSISDNDSVMEPVKHKKAIRSRKASETT</sequence>
<keyword evidence="3" id="KW-0240">DNA-directed RNA polymerase</keyword>
<dbReference type="PANTHER" id="PTHR12069">
    <property type="entry name" value="DNA-DIRECTED RNA POLYMERASES III 80 KDA POLYPEPTIDE RNA POLYMERASE III SUBUNIT 5"/>
    <property type="match status" value="1"/>
</dbReference>
<dbReference type="CTD" id="55718"/>
<evidence type="ECO:0000256" key="1">
    <source>
        <dbReference type="SAM" id="MobiDB-lite"/>
    </source>
</evidence>
<keyword evidence="3" id="KW-0804">Transcription</keyword>
<dbReference type="GO" id="GO:0005666">
    <property type="term" value="C:RNA polymerase III complex"/>
    <property type="evidence" value="ECO:0007669"/>
    <property type="project" value="TreeGrafter"/>
</dbReference>
<reference evidence="3" key="1">
    <citation type="submission" date="2025-08" db="UniProtKB">
        <authorList>
            <consortium name="RefSeq"/>
        </authorList>
    </citation>
    <scope>IDENTIFICATION</scope>
    <source>
        <tissue evidence="3">Muscle</tissue>
    </source>
</reference>
<organism evidence="2 3">
    <name type="scientific">Bombus vosnesenskii</name>
    <dbReference type="NCBI Taxonomy" id="207650"/>
    <lineage>
        <taxon>Eukaryota</taxon>
        <taxon>Metazoa</taxon>
        <taxon>Ecdysozoa</taxon>
        <taxon>Arthropoda</taxon>
        <taxon>Hexapoda</taxon>
        <taxon>Insecta</taxon>
        <taxon>Pterygota</taxon>
        <taxon>Neoptera</taxon>
        <taxon>Endopterygota</taxon>
        <taxon>Hymenoptera</taxon>
        <taxon>Apocrita</taxon>
        <taxon>Aculeata</taxon>
        <taxon>Apoidea</taxon>
        <taxon>Anthophila</taxon>
        <taxon>Apidae</taxon>
        <taxon>Bombus</taxon>
        <taxon>Pyrobombus</taxon>
    </lineage>
</organism>
<dbReference type="GO" id="GO:0042797">
    <property type="term" value="P:tRNA transcription by RNA polymerase III"/>
    <property type="evidence" value="ECO:0007669"/>
    <property type="project" value="TreeGrafter"/>
</dbReference>
<evidence type="ECO:0000313" key="3">
    <source>
        <dbReference type="RefSeq" id="XP_033365674.1"/>
    </source>
</evidence>
<dbReference type="InterPro" id="IPR006886">
    <property type="entry name" value="RNA_pol_III_Rpc5"/>
</dbReference>
<dbReference type="Proteomes" id="UP000504631">
    <property type="component" value="Unplaced"/>
</dbReference>
<name>A0A6J3LP03_9HYME</name>
<proteinExistence type="predicted"/>
<evidence type="ECO:0000313" key="2">
    <source>
        <dbReference type="Proteomes" id="UP000504631"/>
    </source>
</evidence>
<dbReference type="AlphaFoldDB" id="A0A6J3LP03"/>
<dbReference type="GeneID" id="117242820"/>
<dbReference type="Pfam" id="PF04801">
    <property type="entry name" value="RPC5"/>
    <property type="match status" value="1"/>
</dbReference>
<feature type="region of interest" description="Disordered" evidence="1">
    <location>
        <begin position="438"/>
        <end position="502"/>
    </location>
</feature>